<evidence type="ECO:0000256" key="1">
    <source>
        <dbReference type="SAM" id="MobiDB-lite"/>
    </source>
</evidence>
<gene>
    <name evidence="2" type="ORF">EV213_10942</name>
</gene>
<dbReference type="EMBL" id="SNYJ01000009">
    <property type="protein sequence ID" value="TDQ38674.1"/>
    <property type="molecule type" value="Genomic_DNA"/>
</dbReference>
<evidence type="ECO:0000313" key="3">
    <source>
        <dbReference type="Proteomes" id="UP000295632"/>
    </source>
</evidence>
<keyword evidence="3" id="KW-1185">Reference proteome</keyword>
<feature type="compositionally biased region" description="Basic and acidic residues" evidence="1">
    <location>
        <begin position="91"/>
        <end position="122"/>
    </location>
</feature>
<dbReference type="Proteomes" id="UP000295632">
    <property type="component" value="Unassembled WGS sequence"/>
</dbReference>
<protein>
    <submittedName>
        <fullName evidence="2">Uncharacterized protein</fullName>
    </submittedName>
</protein>
<proteinExistence type="predicted"/>
<comment type="caution">
    <text evidence="2">The sequence shown here is derived from an EMBL/GenBank/DDBJ whole genome shotgun (WGS) entry which is preliminary data.</text>
</comment>
<name>A0A4R6U6M5_9BACI</name>
<feature type="compositionally biased region" description="Polar residues" evidence="1">
    <location>
        <begin position="164"/>
        <end position="178"/>
    </location>
</feature>
<organism evidence="2 3">
    <name type="scientific">Aureibacillus halotolerans</name>
    <dbReference type="NCBI Taxonomy" id="1508390"/>
    <lineage>
        <taxon>Bacteria</taxon>
        <taxon>Bacillati</taxon>
        <taxon>Bacillota</taxon>
        <taxon>Bacilli</taxon>
        <taxon>Bacillales</taxon>
        <taxon>Bacillaceae</taxon>
        <taxon>Aureibacillus</taxon>
    </lineage>
</organism>
<dbReference type="AlphaFoldDB" id="A0A4R6U6M5"/>
<reference evidence="2 3" key="1">
    <citation type="submission" date="2019-03" db="EMBL/GenBank/DDBJ databases">
        <title>Genomic Encyclopedia of Type Strains, Phase IV (KMG-IV): sequencing the most valuable type-strain genomes for metagenomic binning, comparative biology and taxonomic classification.</title>
        <authorList>
            <person name="Goeker M."/>
        </authorList>
    </citation>
    <scope>NUCLEOTIDE SEQUENCE [LARGE SCALE GENOMIC DNA]</scope>
    <source>
        <strain evidence="2 3">DSM 28697</strain>
    </source>
</reference>
<sequence>MPTGLLLCIKGQVLLQQRTRTNKRQLPFDDIEQLGEFIKARFANELAKRGQPFFIRQENPLFVACLCHTTKLVHIKRLAVKAWPTLHKQNRPTEKHSDQHGGDEQDGRKHNDERKRDEEIKQSLHTITPRKPLLPMCAARNFARLDGYQSQLNRPCQASNCAHQQAQPDDSLMHTSGDSRLAECPSTQ</sequence>
<accession>A0A4R6U6M5</accession>
<feature type="region of interest" description="Disordered" evidence="1">
    <location>
        <begin position="86"/>
        <end position="126"/>
    </location>
</feature>
<evidence type="ECO:0000313" key="2">
    <source>
        <dbReference type="EMBL" id="TDQ38674.1"/>
    </source>
</evidence>
<feature type="region of interest" description="Disordered" evidence="1">
    <location>
        <begin position="164"/>
        <end position="188"/>
    </location>
</feature>